<evidence type="ECO:0000256" key="1">
    <source>
        <dbReference type="ARBA" id="ARBA00004167"/>
    </source>
</evidence>
<keyword evidence="3" id="KW-0812">Transmembrane</keyword>
<dbReference type="InterPro" id="IPR031933">
    <property type="entry name" value="UPF0767"/>
</dbReference>
<keyword evidence="4" id="KW-1133">Transmembrane helix</keyword>
<evidence type="ECO:0000256" key="5">
    <source>
        <dbReference type="ARBA" id="ARBA00023136"/>
    </source>
</evidence>
<comment type="subcellular location">
    <subcellularLocation>
        <location evidence="1">Membrane</location>
        <topology evidence="1">Single-pass membrane protein</topology>
    </subcellularLocation>
</comment>
<evidence type="ECO:0000256" key="3">
    <source>
        <dbReference type="ARBA" id="ARBA00022692"/>
    </source>
</evidence>
<dbReference type="GO" id="GO:0016020">
    <property type="term" value="C:membrane"/>
    <property type="evidence" value="ECO:0007669"/>
    <property type="project" value="UniProtKB-SubCell"/>
</dbReference>
<dbReference type="Pfam" id="PF15990">
    <property type="entry name" value="UPF0767"/>
    <property type="match status" value="1"/>
</dbReference>
<keyword evidence="5" id="KW-0472">Membrane</keyword>
<protein>
    <submittedName>
        <fullName evidence="6">Uncharacterized protein</fullName>
    </submittedName>
</protein>
<evidence type="ECO:0000256" key="2">
    <source>
        <dbReference type="ARBA" id="ARBA00007304"/>
    </source>
</evidence>
<name>A0AAD4NBG1_9BILA</name>
<comment type="similarity">
    <text evidence="2">Belongs to the SMIM12 family.</text>
</comment>
<keyword evidence="7" id="KW-1185">Reference proteome</keyword>
<dbReference type="AlphaFoldDB" id="A0AAD4NBG1"/>
<dbReference type="EMBL" id="JAKKPZ010000005">
    <property type="protein sequence ID" value="KAI1720485.1"/>
    <property type="molecule type" value="Genomic_DNA"/>
</dbReference>
<sequence length="81" mass="9249">MIKSFSATKYVPYVTLPIAIAVGSIDYSRTQFSKPPKEIPYLDKGLNDQRMNRQLLDESKTDFQRNDGLLAEKRKLCLNPA</sequence>
<reference evidence="6" key="1">
    <citation type="submission" date="2022-01" db="EMBL/GenBank/DDBJ databases">
        <title>Genome Sequence Resource for Two Populations of Ditylenchus destructor, the Migratory Endoparasitic Phytonematode.</title>
        <authorList>
            <person name="Zhang H."/>
            <person name="Lin R."/>
            <person name="Xie B."/>
        </authorList>
    </citation>
    <scope>NUCLEOTIDE SEQUENCE</scope>
    <source>
        <strain evidence="6">BazhouSP</strain>
    </source>
</reference>
<evidence type="ECO:0000313" key="6">
    <source>
        <dbReference type="EMBL" id="KAI1720485.1"/>
    </source>
</evidence>
<dbReference type="Proteomes" id="UP001201812">
    <property type="component" value="Unassembled WGS sequence"/>
</dbReference>
<gene>
    <name evidence="6" type="ORF">DdX_04717</name>
</gene>
<proteinExistence type="inferred from homology"/>
<evidence type="ECO:0000313" key="7">
    <source>
        <dbReference type="Proteomes" id="UP001201812"/>
    </source>
</evidence>
<accession>A0AAD4NBG1</accession>
<evidence type="ECO:0000256" key="4">
    <source>
        <dbReference type="ARBA" id="ARBA00022989"/>
    </source>
</evidence>
<comment type="caution">
    <text evidence="6">The sequence shown here is derived from an EMBL/GenBank/DDBJ whole genome shotgun (WGS) entry which is preliminary data.</text>
</comment>
<organism evidence="6 7">
    <name type="scientific">Ditylenchus destructor</name>
    <dbReference type="NCBI Taxonomy" id="166010"/>
    <lineage>
        <taxon>Eukaryota</taxon>
        <taxon>Metazoa</taxon>
        <taxon>Ecdysozoa</taxon>
        <taxon>Nematoda</taxon>
        <taxon>Chromadorea</taxon>
        <taxon>Rhabditida</taxon>
        <taxon>Tylenchina</taxon>
        <taxon>Tylenchomorpha</taxon>
        <taxon>Sphaerularioidea</taxon>
        <taxon>Anguinidae</taxon>
        <taxon>Anguininae</taxon>
        <taxon>Ditylenchus</taxon>
    </lineage>
</organism>